<gene>
    <name evidence="1" type="ORF">LCGC14_2749120</name>
</gene>
<name>A0A0F8Z2I3_9ZZZZ</name>
<reference evidence="1" key="1">
    <citation type="journal article" date="2015" name="Nature">
        <title>Complex archaea that bridge the gap between prokaryotes and eukaryotes.</title>
        <authorList>
            <person name="Spang A."/>
            <person name="Saw J.H."/>
            <person name="Jorgensen S.L."/>
            <person name="Zaremba-Niedzwiedzka K."/>
            <person name="Martijn J."/>
            <person name="Lind A.E."/>
            <person name="van Eijk R."/>
            <person name="Schleper C."/>
            <person name="Guy L."/>
            <person name="Ettema T.J."/>
        </authorList>
    </citation>
    <scope>NUCLEOTIDE SEQUENCE</scope>
</reference>
<proteinExistence type="predicted"/>
<dbReference type="EMBL" id="LAZR01050222">
    <property type="protein sequence ID" value="KKK87848.1"/>
    <property type="molecule type" value="Genomic_DNA"/>
</dbReference>
<accession>A0A0F8Z2I3</accession>
<protein>
    <submittedName>
        <fullName evidence="1">Uncharacterized protein</fullName>
    </submittedName>
</protein>
<sequence length="97" mass="10643">MRQNVKDAVNCQGGEGNPDARLLKRAVSGYCADCALTAFLKGTEPLGMLIEENGLESLRNPIFLAQITRLLIVGNSDARIEEIDIDRVIENWGLPCK</sequence>
<dbReference type="AlphaFoldDB" id="A0A0F8Z2I3"/>
<organism evidence="1">
    <name type="scientific">marine sediment metagenome</name>
    <dbReference type="NCBI Taxonomy" id="412755"/>
    <lineage>
        <taxon>unclassified sequences</taxon>
        <taxon>metagenomes</taxon>
        <taxon>ecological metagenomes</taxon>
    </lineage>
</organism>
<evidence type="ECO:0000313" key="1">
    <source>
        <dbReference type="EMBL" id="KKK87848.1"/>
    </source>
</evidence>
<comment type="caution">
    <text evidence="1">The sequence shown here is derived from an EMBL/GenBank/DDBJ whole genome shotgun (WGS) entry which is preliminary data.</text>
</comment>